<proteinExistence type="predicted"/>
<accession>A0A521EAJ1</accession>
<dbReference type="SMART" id="SM00347">
    <property type="entry name" value="HTH_MARR"/>
    <property type="match status" value="1"/>
</dbReference>
<sequence>MRRTALQEDMRYRLLRLLDENPEMSQRRLAESAGVSLGAVNYCLQALIDKGMVKLGNFTASDDKRRYAYILTPKGIREKTTLTARFLKRKMAEYEALKAEIDTLQKELELGAEMMPIFPDKT</sequence>
<evidence type="ECO:0000313" key="4">
    <source>
        <dbReference type="Proteomes" id="UP000316030"/>
    </source>
</evidence>
<protein>
    <submittedName>
        <fullName evidence="3">EPS-associated transcriptional regulator, MarR family</fullName>
    </submittedName>
</protein>
<feature type="coiled-coil region" evidence="1">
    <location>
        <begin position="87"/>
        <end position="114"/>
    </location>
</feature>
<dbReference type="RefSeq" id="WP_142493767.1">
    <property type="nucleotide sequence ID" value="NZ_FXTO01000015.1"/>
</dbReference>
<keyword evidence="4" id="KW-1185">Reference proteome</keyword>
<keyword evidence="1" id="KW-0175">Coiled coil</keyword>
<dbReference type="Proteomes" id="UP000316030">
    <property type="component" value="Unassembled WGS sequence"/>
</dbReference>
<organism evidence="3 4">
    <name type="scientific">Thalassovita litoralis</name>
    <dbReference type="NCBI Taxonomy" id="1010611"/>
    <lineage>
        <taxon>Bacteria</taxon>
        <taxon>Pseudomonadati</taxon>
        <taxon>Pseudomonadota</taxon>
        <taxon>Alphaproteobacteria</taxon>
        <taxon>Rhodobacterales</taxon>
        <taxon>Roseobacteraceae</taxon>
        <taxon>Thalassovita</taxon>
    </lineage>
</organism>
<gene>
    <name evidence="3" type="ORF">SAMN06265173_11550</name>
</gene>
<dbReference type="Gene3D" id="1.10.10.10">
    <property type="entry name" value="Winged helix-like DNA-binding domain superfamily/Winged helix DNA-binding domain"/>
    <property type="match status" value="1"/>
</dbReference>
<evidence type="ECO:0000259" key="2">
    <source>
        <dbReference type="SMART" id="SM00347"/>
    </source>
</evidence>
<dbReference type="InterPro" id="IPR036390">
    <property type="entry name" value="WH_DNA-bd_sf"/>
</dbReference>
<feature type="domain" description="HTH marR-type" evidence="2">
    <location>
        <begin position="3"/>
        <end position="106"/>
    </location>
</feature>
<evidence type="ECO:0000256" key="1">
    <source>
        <dbReference type="SAM" id="Coils"/>
    </source>
</evidence>
<dbReference type="GO" id="GO:0003700">
    <property type="term" value="F:DNA-binding transcription factor activity"/>
    <property type="evidence" value="ECO:0007669"/>
    <property type="project" value="InterPro"/>
</dbReference>
<dbReference type="NCBIfam" id="TIGR04176">
    <property type="entry name" value="MarR_EPS"/>
    <property type="match status" value="1"/>
</dbReference>
<evidence type="ECO:0000313" key="3">
    <source>
        <dbReference type="EMBL" id="SMO80934.1"/>
    </source>
</evidence>
<dbReference type="EMBL" id="FXTO01000015">
    <property type="protein sequence ID" value="SMO80934.1"/>
    <property type="molecule type" value="Genomic_DNA"/>
</dbReference>
<dbReference type="InterPro" id="IPR036388">
    <property type="entry name" value="WH-like_DNA-bd_sf"/>
</dbReference>
<dbReference type="SUPFAM" id="SSF46785">
    <property type="entry name" value="Winged helix' DNA-binding domain"/>
    <property type="match status" value="1"/>
</dbReference>
<dbReference type="OrthoDB" id="8537236at2"/>
<dbReference type="AlphaFoldDB" id="A0A521EAJ1"/>
<dbReference type="InterPro" id="IPR000835">
    <property type="entry name" value="HTH_MarR-typ"/>
</dbReference>
<dbReference type="InterPro" id="IPR026433">
    <property type="entry name" value="MarR_EPS"/>
</dbReference>
<dbReference type="Pfam" id="PF13412">
    <property type="entry name" value="HTH_24"/>
    <property type="match status" value="1"/>
</dbReference>
<reference evidence="3 4" key="1">
    <citation type="submission" date="2017-05" db="EMBL/GenBank/DDBJ databases">
        <authorList>
            <person name="Varghese N."/>
            <person name="Submissions S."/>
        </authorList>
    </citation>
    <scope>NUCLEOTIDE SEQUENCE [LARGE SCALE GENOMIC DNA]</scope>
    <source>
        <strain evidence="3 4">DSM 29506</strain>
    </source>
</reference>
<name>A0A521EAJ1_9RHOB</name>